<proteinExistence type="predicted"/>
<name>A0A9K3J4M2_HELAN</name>
<gene>
    <name evidence="1" type="ORF">HanXRQr2_Chr04g0146801</name>
</gene>
<sequence length="77" mass="9405">MTDLIRITLLCKFDLIFFFRILDIRFTIRMDIRKFGYPNFGYPKFRIRIRIVKLAIRNFRISEIRISFGYPVLNTPN</sequence>
<dbReference type="EMBL" id="MNCJ02000319">
    <property type="protein sequence ID" value="KAF5808560.1"/>
    <property type="molecule type" value="Genomic_DNA"/>
</dbReference>
<reference evidence="1" key="1">
    <citation type="journal article" date="2017" name="Nature">
        <title>The sunflower genome provides insights into oil metabolism, flowering and Asterid evolution.</title>
        <authorList>
            <person name="Badouin H."/>
            <person name="Gouzy J."/>
            <person name="Grassa C.J."/>
            <person name="Murat F."/>
            <person name="Staton S.E."/>
            <person name="Cottret L."/>
            <person name="Lelandais-Briere C."/>
            <person name="Owens G.L."/>
            <person name="Carrere S."/>
            <person name="Mayjonade B."/>
            <person name="Legrand L."/>
            <person name="Gill N."/>
            <person name="Kane N.C."/>
            <person name="Bowers J.E."/>
            <person name="Hubner S."/>
            <person name="Bellec A."/>
            <person name="Berard A."/>
            <person name="Berges H."/>
            <person name="Blanchet N."/>
            <person name="Boniface M.C."/>
            <person name="Brunel D."/>
            <person name="Catrice O."/>
            <person name="Chaidir N."/>
            <person name="Claudel C."/>
            <person name="Donnadieu C."/>
            <person name="Faraut T."/>
            <person name="Fievet G."/>
            <person name="Helmstetter N."/>
            <person name="King M."/>
            <person name="Knapp S.J."/>
            <person name="Lai Z."/>
            <person name="Le Paslier M.C."/>
            <person name="Lippi Y."/>
            <person name="Lorenzon L."/>
            <person name="Mandel J.R."/>
            <person name="Marage G."/>
            <person name="Marchand G."/>
            <person name="Marquand E."/>
            <person name="Bret-Mestries E."/>
            <person name="Morien E."/>
            <person name="Nambeesan S."/>
            <person name="Nguyen T."/>
            <person name="Pegot-Espagnet P."/>
            <person name="Pouilly N."/>
            <person name="Raftis F."/>
            <person name="Sallet E."/>
            <person name="Schiex T."/>
            <person name="Thomas J."/>
            <person name="Vandecasteele C."/>
            <person name="Vares D."/>
            <person name="Vear F."/>
            <person name="Vautrin S."/>
            <person name="Crespi M."/>
            <person name="Mangin B."/>
            <person name="Burke J.M."/>
            <person name="Salse J."/>
            <person name="Munos S."/>
            <person name="Vincourt P."/>
            <person name="Rieseberg L.H."/>
            <person name="Langlade N.B."/>
        </authorList>
    </citation>
    <scope>NUCLEOTIDE SEQUENCE</scope>
    <source>
        <tissue evidence="1">Leaves</tissue>
    </source>
</reference>
<dbReference type="Gramene" id="mRNA:HanXRQr2_Chr04g0146801">
    <property type="protein sequence ID" value="CDS:HanXRQr2_Chr04g0146801.1"/>
    <property type="gene ID" value="HanXRQr2_Chr04g0146801"/>
</dbReference>
<dbReference type="AlphaFoldDB" id="A0A9K3J4M2"/>
<dbReference type="Proteomes" id="UP000215914">
    <property type="component" value="Unassembled WGS sequence"/>
</dbReference>
<reference evidence="1" key="2">
    <citation type="submission" date="2020-06" db="EMBL/GenBank/DDBJ databases">
        <title>Helianthus annuus Genome sequencing and assembly Release 2.</title>
        <authorList>
            <person name="Gouzy J."/>
            <person name="Langlade N."/>
            <person name="Munos S."/>
        </authorList>
    </citation>
    <scope>NUCLEOTIDE SEQUENCE</scope>
    <source>
        <tissue evidence="1">Leaves</tissue>
    </source>
</reference>
<accession>A0A9K3J4M2</accession>
<evidence type="ECO:0000313" key="2">
    <source>
        <dbReference type="Proteomes" id="UP000215914"/>
    </source>
</evidence>
<evidence type="ECO:0000313" key="1">
    <source>
        <dbReference type="EMBL" id="KAF5808560.1"/>
    </source>
</evidence>
<protein>
    <submittedName>
        <fullName evidence="1">Uncharacterized protein</fullName>
    </submittedName>
</protein>
<keyword evidence="2" id="KW-1185">Reference proteome</keyword>
<comment type="caution">
    <text evidence="1">The sequence shown here is derived from an EMBL/GenBank/DDBJ whole genome shotgun (WGS) entry which is preliminary data.</text>
</comment>
<organism evidence="1 2">
    <name type="scientific">Helianthus annuus</name>
    <name type="common">Common sunflower</name>
    <dbReference type="NCBI Taxonomy" id="4232"/>
    <lineage>
        <taxon>Eukaryota</taxon>
        <taxon>Viridiplantae</taxon>
        <taxon>Streptophyta</taxon>
        <taxon>Embryophyta</taxon>
        <taxon>Tracheophyta</taxon>
        <taxon>Spermatophyta</taxon>
        <taxon>Magnoliopsida</taxon>
        <taxon>eudicotyledons</taxon>
        <taxon>Gunneridae</taxon>
        <taxon>Pentapetalae</taxon>
        <taxon>asterids</taxon>
        <taxon>campanulids</taxon>
        <taxon>Asterales</taxon>
        <taxon>Asteraceae</taxon>
        <taxon>Asteroideae</taxon>
        <taxon>Heliantheae alliance</taxon>
        <taxon>Heliantheae</taxon>
        <taxon>Helianthus</taxon>
    </lineage>
</organism>